<dbReference type="GO" id="GO:0004038">
    <property type="term" value="F:allantoinase activity"/>
    <property type="evidence" value="ECO:0007669"/>
    <property type="project" value="TreeGrafter"/>
</dbReference>
<dbReference type="KEGG" id="vne:CFK40_12830"/>
<comment type="similarity">
    <text evidence="2 7">Belongs to the metallo-dependent hydrolases superfamily. DHOase family. Class I DHOase subfamily.</text>
</comment>
<dbReference type="NCBIfam" id="TIGR00857">
    <property type="entry name" value="pyrC_multi"/>
    <property type="match status" value="1"/>
</dbReference>
<gene>
    <name evidence="7" type="primary">pyrC</name>
    <name evidence="10" type="ORF">CFK40_12830</name>
</gene>
<dbReference type="EC" id="3.5.2.3" evidence="7"/>
<organism evidence="10 11">
    <name type="scientific">Virgibacillus necropolis</name>
    <dbReference type="NCBI Taxonomy" id="163877"/>
    <lineage>
        <taxon>Bacteria</taxon>
        <taxon>Bacillati</taxon>
        <taxon>Bacillota</taxon>
        <taxon>Bacilli</taxon>
        <taxon>Bacillales</taxon>
        <taxon>Bacillaceae</taxon>
        <taxon>Virgibacillus</taxon>
    </lineage>
</organism>
<dbReference type="InterPro" id="IPR004722">
    <property type="entry name" value="DHOase"/>
</dbReference>
<dbReference type="UniPathway" id="UPA00070">
    <property type="reaction ID" value="UER00117"/>
</dbReference>
<dbReference type="PANTHER" id="PTHR43668">
    <property type="entry name" value="ALLANTOINASE"/>
    <property type="match status" value="1"/>
</dbReference>
<comment type="cofactor">
    <cofactor evidence="7">
        <name>Zn(2+)</name>
        <dbReference type="ChEBI" id="CHEBI:29105"/>
    </cofactor>
    <text evidence="7">Binds 2 Zn(2+) ions per subunit.</text>
</comment>
<feature type="binding site" evidence="7">
    <location>
        <position position="59"/>
    </location>
    <ligand>
        <name>Zn(2+)</name>
        <dbReference type="ChEBI" id="CHEBI:29105"/>
        <label>1</label>
    </ligand>
</feature>
<feature type="binding site" evidence="7">
    <location>
        <position position="308"/>
    </location>
    <ligand>
        <name>substrate</name>
    </ligand>
</feature>
<sequence>MRILLINAARLAESNETEKVDILIENKYIKEIAPNLTRDADQIIDCEKNMIFPGFIDVHIHLREPGGEHKETIETGTKAAARGGFTTVCAMPNTSPVPDNVETVQALFDKINETAVVRVLPYAAITKGLKGEELTDIKEIANMGIFAFTDDGVGIQTADYMLRAMKEAAACNTPVVAHCEDNSIVYGGVVHQGDVSERMKFPGIPSLSESVQIARDVLLAEAAGAHYHVCHVSTKESVRVIRDAKKAGIHVTAEVTPHHLLLNEEAITEDDTNLKMNPPLRSKEDQEALLAGLIDGTIDFIATDHAPHAESEKGLGFLHSPFGIVGLETAFSLLYTYLVKTGKITLNQLVDWLTIKPAQVFELPYGKLEEGALADLTIVDLDLETQIDKNQFYSKGKNTPFHEWNISSKPVMTISEGKIVYRSLTGSKTPASKL</sequence>
<dbReference type="RefSeq" id="WP_089532681.1">
    <property type="nucleotide sequence ID" value="NZ_CP022437.1"/>
</dbReference>
<keyword evidence="11" id="KW-1185">Reference proteome</keyword>
<dbReference type="PROSITE" id="PS00482">
    <property type="entry name" value="DIHYDROOROTASE_1"/>
    <property type="match status" value="1"/>
</dbReference>
<dbReference type="GO" id="GO:0008270">
    <property type="term" value="F:zinc ion binding"/>
    <property type="evidence" value="ECO:0007669"/>
    <property type="project" value="UniProtKB-UniRule"/>
</dbReference>
<proteinExistence type="inferred from homology"/>
<feature type="binding site" evidence="7">
    <location>
        <position position="151"/>
    </location>
    <ligand>
        <name>Zn(2+)</name>
        <dbReference type="ChEBI" id="CHEBI:29105"/>
        <label>2</label>
    </ligand>
</feature>
<dbReference type="InterPro" id="IPR013108">
    <property type="entry name" value="Amidohydro_3"/>
</dbReference>
<name>A0A221MDT6_9BACI</name>
<feature type="binding site" evidence="7">
    <location>
        <position position="277"/>
    </location>
    <ligand>
        <name>substrate</name>
    </ligand>
</feature>
<evidence type="ECO:0000256" key="1">
    <source>
        <dbReference type="ARBA" id="ARBA00002368"/>
    </source>
</evidence>
<dbReference type="NCBIfam" id="NF006837">
    <property type="entry name" value="PRK09357.1-2"/>
    <property type="match status" value="1"/>
</dbReference>
<keyword evidence="6 7" id="KW-0665">Pyrimidine biosynthesis</keyword>
<dbReference type="InterPro" id="IPR011059">
    <property type="entry name" value="Metal-dep_hydrolase_composite"/>
</dbReference>
<comment type="catalytic activity">
    <reaction evidence="7">
        <text>(S)-dihydroorotate + H2O = N-carbamoyl-L-aspartate + H(+)</text>
        <dbReference type="Rhea" id="RHEA:24296"/>
        <dbReference type="ChEBI" id="CHEBI:15377"/>
        <dbReference type="ChEBI" id="CHEBI:15378"/>
        <dbReference type="ChEBI" id="CHEBI:30864"/>
        <dbReference type="ChEBI" id="CHEBI:32814"/>
        <dbReference type="EC" id="3.5.2.3"/>
    </reaction>
</comment>
<evidence type="ECO:0000256" key="6">
    <source>
        <dbReference type="ARBA" id="ARBA00022975"/>
    </source>
</evidence>
<comment type="function">
    <text evidence="1 7">Catalyzes the reversible cyclization of carbamoyl aspartate to dihydroorotate.</text>
</comment>
<evidence type="ECO:0000256" key="7">
    <source>
        <dbReference type="HAMAP-Rule" id="MF_00220"/>
    </source>
</evidence>
<feature type="binding site" evidence="7">
    <location>
        <position position="93"/>
    </location>
    <ligand>
        <name>substrate</name>
    </ligand>
</feature>
<feature type="domain" description="Amidohydrolase 3" evidence="8">
    <location>
        <begin position="338"/>
        <end position="421"/>
    </location>
</feature>
<evidence type="ECO:0000256" key="3">
    <source>
        <dbReference type="ARBA" id="ARBA00022723"/>
    </source>
</evidence>
<keyword evidence="5 7" id="KW-0862">Zinc</keyword>
<feature type="domain" description="Dihydroorotase catalytic" evidence="9">
    <location>
        <begin position="50"/>
        <end position="237"/>
    </location>
</feature>
<feature type="binding site" evidence="7">
    <location>
        <begin position="61"/>
        <end position="63"/>
    </location>
    <ligand>
        <name>substrate</name>
    </ligand>
</feature>
<dbReference type="CDD" id="cd01317">
    <property type="entry name" value="DHOase_IIa"/>
    <property type="match status" value="1"/>
</dbReference>
<keyword evidence="4 7" id="KW-0378">Hydrolase</keyword>
<dbReference type="Gene3D" id="2.30.40.10">
    <property type="entry name" value="Urease, subunit C, domain 1"/>
    <property type="match status" value="1"/>
</dbReference>
<feature type="binding site" evidence="7">
    <location>
        <position position="61"/>
    </location>
    <ligand>
        <name>Zn(2+)</name>
        <dbReference type="ChEBI" id="CHEBI:29105"/>
        <label>1</label>
    </ligand>
</feature>
<dbReference type="OrthoDB" id="9765462at2"/>
<dbReference type="EMBL" id="CP022437">
    <property type="protein sequence ID" value="ASN05833.1"/>
    <property type="molecule type" value="Genomic_DNA"/>
</dbReference>
<evidence type="ECO:0000259" key="9">
    <source>
        <dbReference type="Pfam" id="PF12890"/>
    </source>
</evidence>
<dbReference type="SUPFAM" id="SSF51556">
    <property type="entry name" value="Metallo-dependent hydrolases"/>
    <property type="match status" value="1"/>
</dbReference>
<protein>
    <recommendedName>
        <fullName evidence="7">Dihydroorotase</fullName>
        <shortName evidence="7">DHOase</shortName>
        <ecNumber evidence="7">3.5.2.3</ecNumber>
    </recommendedName>
</protein>
<feature type="binding site" evidence="7">
    <location>
        <begin position="322"/>
        <end position="323"/>
    </location>
    <ligand>
        <name>substrate</name>
    </ligand>
</feature>
<dbReference type="InterPro" id="IPR002195">
    <property type="entry name" value="Dihydroorotase_CS"/>
</dbReference>
<feature type="binding site" evidence="7">
    <location>
        <position position="304"/>
    </location>
    <ligand>
        <name>Zn(2+)</name>
        <dbReference type="ChEBI" id="CHEBI:29105"/>
        <label>1</label>
    </ligand>
</feature>
<evidence type="ECO:0000313" key="11">
    <source>
        <dbReference type="Proteomes" id="UP000204391"/>
    </source>
</evidence>
<evidence type="ECO:0000313" key="10">
    <source>
        <dbReference type="EMBL" id="ASN05833.1"/>
    </source>
</evidence>
<dbReference type="InterPro" id="IPR050138">
    <property type="entry name" value="DHOase/Allantoinase_Hydrolase"/>
</dbReference>
<evidence type="ECO:0000256" key="2">
    <source>
        <dbReference type="ARBA" id="ARBA00010286"/>
    </source>
</evidence>
<dbReference type="PROSITE" id="PS00483">
    <property type="entry name" value="DIHYDROOROTASE_2"/>
    <property type="match status" value="1"/>
</dbReference>
<reference evidence="10 11" key="1">
    <citation type="journal article" date="2003" name="Int. J. Syst. Evol. Microbiol.">
        <title>Virgibacillus carmonensis sp. nov., Virgibacillus necropolis sp. nov. and Virgibacillus picturae sp. nov., three novel species isolated from deteriorated mural paintings, transfer of the species of the genus salibacillus to Virgibacillus, as Virgibacillus marismortui comb. nov. and Virgibacillus salexigens comb. nov., and emended description of the genus Virgibacillus.</title>
        <authorList>
            <person name="Heyrman J."/>
            <person name="Logan N.A."/>
            <person name="Busse H.J."/>
            <person name="Balcaen A."/>
            <person name="Lebbe L."/>
            <person name="Rodriguez-Diaz M."/>
            <person name="Swings J."/>
            <person name="De Vos P."/>
        </authorList>
    </citation>
    <scope>NUCLEOTIDE SEQUENCE [LARGE SCALE GENOMIC DNA]</scope>
    <source>
        <strain evidence="10 11">LMG 19488</strain>
    </source>
</reference>
<dbReference type="Pfam" id="PF12890">
    <property type="entry name" value="DHOase"/>
    <property type="match status" value="1"/>
</dbReference>
<dbReference type="PANTHER" id="PTHR43668:SF2">
    <property type="entry name" value="ALLANTOINASE"/>
    <property type="match status" value="1"/>
</dbReference>
<dbReference type="HAMAP" id="MF_00220_B">
    <property type="entry name" value="PyrC_classI_B"/>
    <property type="match status" value="1"/>
</dbReference>
<dbReference type="SUPFAM" id="SSF51338">
    <property type="entry name" value="Composite domain of metallo-dependent hydrolases"/>
    <property type="match status" value="1"/>
</dbReference>
<dbReference type="GO" id="GO:0005737">
    <property type="term" value="C:cytoplasm"/>
    <property type="evidence" value="ECO:0007669"/>
    <property type="project" value="TreeGrafter"/>
</dbReference>
<dbReference type="AlphaFoldDB" id="A0A221MDT6"/>
<dbReference type="InterPro" id="IPR024403">
    <property type="entry name" value="DHOase_cat"/>
</dbReference>
<feature type="binding site" evidence="7">
    <location>
        <position position="178"/>
    </location>
    <ligand>
        <name>Zn(2+)</name>
        <dbReference type="ChEBI" id="CHEBI:29105"/>
        <label>2</label>
    </ligand>
</feature>
<evidence type="ECO:0000256" key="5">
    <source>
        <dbReference type="ARBA" id="ARBA00022833"/>
    </source>
</evidence>
<dbReference type="GO" id="GO:0004151">
    <property type="term" value="F:dihydroorotase activity"/>
    <property type="evidence" value="ECO:0007669"/>
    <property type="project" value="UniProtKB-UniRule"/>
</dbReference>
<comment type="pathway">
    <text evidence="7">Pyrimidine metabolism; UMP biosynthesis via de novo pathway; (S)-dihydroorotate from bicarbonate: step 3/3.</text>
</comment>
<feature type="binding site" evidence="7">
    <location>
        <position position="231"/>
    </location>
    <ligand>
        <name>Zn(2+)</name>
        <dbReference type="ChEBI" id="CHEBI:29105"/>
        <label>2</label>
    </ligand>
</feature>
<feature type="binding site" evidence="7">
    <location>
        <position position="151"/>
    </location>
    <ligand>
        <name>Zn(2+)</name>
        <dbReference type="ChEBI" id="CHEBI:29105"/>
        <label>1</label>
    </ligand>
</feature>
<evidence type="ECO:0000256" key="4">
    <source>
        <dbReference type="ARBA" id="ARBA00022801"/>
    </source>
</evidence>
<dbReference type="Gene3D" id="3.20.20.140">
    <property type="entry name" value="Metal-dependent hydrolases"/>
    <property type="match status" value="1"/>
</dbReference>
<accession>A0A221MDT6</accession>
<dbReference type="Pfam" id="PF07969">
    <property type="entry name" value="Amidohydro_3"/>
    <property type="match status" value="1"/>
</dbReference>
<dbReference type="GO" id="GO:0044205">
    <property type="term" value="P:'de novo' UMP biosynthetic process"/>
    <property type="evidence" value="ECO:0007669"/>
    <property type="project" value="UniProtKB-UniRule"/>
</dbReference>
<dbReference type="GO" id="GO:0006145">
    <property type="term" value="P:purine nucleobase catabolic process"/>
    <property type="evidence" value="ECO:0007669"/>
    <property type="project" value="TreeGrafter"/>
</dbReference>
<feature type="active site" evidence="7">
    <location>
        <position position="304"/>
    </location>
</feature>
<dbReference type="Proteomes" id="UP000204391">
    <property type="component" value="Chromosome"/>
</dbReference>
<evidence type="ECO:0000259" key="8">
    <source>
        <dbReference type="Pfam" id="PF07969"/>
    </source>
</evidence>
<dbReference type="InterPro" id="IPR032466">
    <property type="entry name" value="Metal_Hydrolase"/>
</dbReference>
<keyword evidence="3 7" id="KW-0479">Metal-binding</keyword>